<dbReference type="HAMAP" id="MF_00131">
    <property type="entry name" value="Trp_synth_alpha"/>
    <property type="match status" value="1"/>
</dbReference>
<dbReference type="PROSITE" id="PS00167">
    <property type="entry name" value="TRP_SYNTHASE_ALPHA"/>
    <property type="match status" value="1"/>
</dbReference>
<keyword evidence="12" id="KW-1185">Reference proteome</keyword>
<dbReference type="RefSeq" id="WP_116269275.1">
    <property type="nucleotide sequence ID" value="NZ_BGZJ01000001.1"/>
</dbReference>
<comment type="pathway">
    <text evidence="2 9">Amino-acid biosynthesis; L-tryptophan biosynthesis; L-tryptophan from chorismate: step 5/5.</text>
</comment>
<comment type="caution">
    <text evidence="11">The sequence shown here is derived from an EMBL/GenBank/DDBJ whole genome shotgun (WGS) entry which is preliminary data.</text>
</comment>
<organism evidence="11 12">
    <name type="scientific">Mesosutterella multiformis</name>
    <dbReference type="NCBI Taxonomy" id="2259133"/>
    <lineage>
        <taxon>Bacteria</taxon>
        <taxon>Pseudomonadati</taxon>
        <taxon>Pseudomonadota</taxon>
        <taxon>Betaproteobacteria</taxon>
        <taxon>Burkholderiales</taxon>
        <taxon>Sutterellaceae</taxon>
        <taxon>Mesosutterella</taxon>
    </lineage>
</organism>
<evidence type="ECO:0000256" key="2">
    <source>
        <dbReference type="ARBA" id="ARBA00004733"/>
    </source>
</evidence>
<comment type="function">
    <text evidence="1 9">The alpha subunit is responsible for the aldol cleavage of indoleglycerol phosphate to indole and glyceraldehyde 3-phosphate.</text>
</comment>
<dbReference type="Gene3D" id="3.20.20.70">
    <property type="entry name" value="Aldolase class I"/>
    <property type="match status" value="1"/>
</dbReference>
<accession>A0A388S912</accession>
<evidence type="ECO:0000256" key="9">
    <source>
        <dbReference type="HAMAP-Rule" id="MF_00131"/>
    </source>
</evidence>
<evidence type="ECO:0000256" key="3">
    <source>
        <dbReference type="ARBA" id="ARBA00011270"/>
    </source>
</evidence>
<keyword evidence="5 9" id="KW-0822">Tryptophan biosynthesis</keyword>
<evidence type="ECO:0000313" key="11">
    <source>
        <dbReference type="EMBL" id="GBO92737.1"/>
    </source>
</evidence>
<feature type="active site" description="Proton acceptor" evidence="9">
    <location>
        <position position="60"/>
    </location>
</feature>
<comment type="similarity">
    <text evidence="9 10">Belongs to the TrpA family.</text>
</comment>
<dbReference type="UniPathway" id="UPA00035">
    <property type="reaction ID" value="UER00044"/>
</dbReference>
<dbReference type="InterPro" id="IPR018204">
    <property type="entry name" value="Trp_synthase_alpha_AS"/>
</dbReference>
<feature type="active site" description="Proton acceptor" evidence="9">
    <location>
        <position position="49"/>
    </location>
</feature>
<gene>
    <name evidence="9 11" type="primary">trpA</name>
    <name evidence="11" type="ORF">MESMUL_00910</name>
</gene>
<reference evidence="11 12" key="1">
    <citation type="journal article" date="2018" name="Int. J. Syst. Evol. Microbiol.">
        <title>Mesosutterella multiformis gen. nov., sp. nov., a member of the family Sutterellaceae and Sutterella megalosphaeroides sp. nov., isolated from human faeces.</title>
        <authorList>
            <person name="Sakamoto M."/>
            <person name="Ikeyama N."/>
            <person name="Kunihiro T."/>
            <person name="Iino T."/>
            <person name="Yuki M."/>
            <person name="Ohkuma M."/>
        </authorList>
    </citation>
    <scope>NUCLEOTIDE SEQUENCE [LARGE SCALE GENOMIC DNA]</scope>
    <source>
        <strain evidence="11 12">4NBBH2</strain>
    </source>
</reference>
<evidence type="ECO:0000256" key="5">
    <source>
        <dbReference type="ARBA" id="ARBA00022822"/>
    </source>
</evidence>
<keyword evidence="4 9" id="KW-0028">Amino-acid biosynthesis</keyword>
<proteinExistence type="inferred from homology"/>
<dbReference type="NCBIfam" id="TIGR00262">
    <property type="entry name" value="trpA"/>
    <property type="match status" value="1"/>
</dbReference>
<dbReference type="InterPro" id="IPR013785">
    <property type="entry name" value="Aldolase_TIM"/>
</dbReference>
<comment type="catalytic activity">
    <reaction evidence="8 9">
        <text>(1S,2R)-1-C-(indol-3-yl)glycerol 3-phosphate + L-serine = D-glyceraldehyde 3-phosphate + L-tryptophan + H2O</text>
        <dbReference type="Rhea" id="RHEA:10532"/>
        <dbReference type="ChEBI" id="CHEBI:15377"/>
        <dbReference type="ChEBI" id="CHEBI:33384"/>
        <dbReference type="ChEBI" id="CHEBI:57912"/>
        <dbReference type="ChEBI" id="CHEBI:58866"/>
        <dbReference type="ChEBI" id="CHEBI:59776"/>
        <dbReference type="EC" id="4.2.1.20"/>
    </reaction>
</comment>
<dbReference type="AlphaFoldDB" id="A0A388S912"/>
<evidence type="ECO:0000256" key="10">
    <source>
        <dbReference type="RuleBase" id="RU003662"/>
    </source>
</evidence>
<keyword evidence="7 9" id="KW-0456">Lyase</keyword>
<dbReference type="GO" id="GO:0004834">
    <property type="term" value="F:tryptophan synthase activity"/>
    <property type="evidence" value="ECO:0007669"/>
    <property type="project" value="UniProtKB-UniRule"/>
</dbReference>
<dbReference type="GO" id="GO:0005829">
    <property type="term" value="C:cytosol"/>
    <property type="evidence" value="ECO:0007669"/>
    <property type="project" value="TreeGrafter"/>
</dbReference>
<evidence type="ECO:0000256" key="4">
    <source>
        <dbReference type="ARBA" id="ARBA00022605"/>
    </source>
</evidence>
<evidence type="ECO:0000256" key="6">
    <source>
        <dbReference type="ARBA" id="ARBA00023141"/>
    </source>
</evidence>
<dbReference type="SUPFAM" id="SSF51366">
    <property type="entry name" value="Ribulose-phoshate binding barrel"/>
    <property type="match status" value="1"/>
</dbReference>
<sequence length="266" mass="28472">MSRLEKRFASLQAAGKKALIPYICAGDPSLESTVPLLHELVRSGASAIELGMPFSDPMADGPVIQRASERAISRGSNLDFVFNCVKEFRKTDSDTPIVLMGYANPVECRGQEAFIRDAAEAGVDGVLIVDYPFDEVPEFYEAVKKAGMDPIFLLAPTSSDERVEQVCRLATGYLYYVSLKGTTGAGNRLDIASVRQNVARIERYAKCPVAVGFGISNGETAREIASVCSGVIIGSALIREMDKTPDDAVGAAGRWLAGIRAALDAA</sequence>
<dbReference type="Pfam" id="PF00290">
    <property type="entry name" value="Trp_syntA"/>
    <property type="match status" value="1"/>
</dbReference>
<dbReference type="EC" id="4.2.1.20" evidence="9"/>
<evidence type="ECO:0000256" key="8">
    <source>
        <dbReference type="ARBA" id="ARBA00049047"/>
    </source>
</evidence>
<dbReference type="CDD" id="cd04724">
    <property type="entry name" value="Tryptophan_synthase_alpha"/>
    <property type="match status" value="1"/>
</dbReference>
<keyword evidence="6 9" id="KW-0057">Aromatic amino acid biosynthesis</keyword>
<dbReference type="InterPro" id="IPR011060">
    <property type="entry name" value="RibuloseP-bd_barrel"/>
</dbReference>
<dbReference type="Proteomes" id="UP000266091">
    <property type="component" value="Unassembled WGS sequence"/>
</dbReference>
<dbReference type="PANTHER" id="PTHR43406:SF1">
    <property type="entry name" value="TRYPTOPHAN SYNTHASE ALPHA CHAIN, CHLOROPLASTIC"/>
    <property type="match status" value="1"/>
</dbReference>
<protein>
    <recommendedName>
        <fullName evidence="9">Tryptophan synthase alpha chain</fullName>
        <ecNumber evidence="9">4.2.1.20</ecNumber>
    </recommendedName>
</protein>
<dbReference type="EMBL" id="BGZJ01000001">
    <property type="protein sequence ID" value="GBO92737.1"/>
    <property type="molecule type" value="Genomic_DNA"/>
</dbReference>
<evidence type="ECO:0000256" key="7">
    <source>
        <dbReference type="ARBA" id="ARBA00023239"/>
    </source>
</evidence>
<comment type="subunit">
    <text evidence="3 9">Tetramer of two alpha and two beta chains.</text>
</comment>
<dbReference type="OrthoDB" id="9804578at2"/>
<dbReference type="InterPro" id="IPR002028">
    <property type="entry name" value="Trp_synthase_suA"/>
</dbReference>
<evidence type="ECO:0000313" key="12">
    <source>
        <dbReference type="Proteomes" id="UP000266091"/>
    </source>
</evidence>
<dbReference type="FunFam" id="3.20.20.70:FF:000037">
    <property type="entry name" value="Tryptophan synthase alpha chain"/>
    <property type="match status" value="1"/>
</dbReference>
<name>A0A388S912_9BURK</name>
<evidence type="ECO:0000256" key="1">
    <source>
        <dbReference type="ARBA" id="ARBA00003365"/>
    </source>
</evidence>
<dbReference type="PANTHER" id="PTHR43406">
    <property type="entry name" value="TRYPTOPHAN SYNTHASE, ALPHA CHAIN"/>
    <property type="match status" value="1"/>
</dbReference>